<proteinExistence type="predicted"/>
<dbReference type="PANTHER" id="PTHR43065:SF23">
    <property type="entry name" value="SENSOR HISTIDINE KINASE PDTAS"/>
    <property type="match status" value="1"/>
</dbReference>
<evidence type="ECO:0000256" key="1">
    <source>
        <dbReference type="SAM" id="Phobius"/>
    </source>
</evidence>
<dbReference type="SUPFAM" id="SSF55874">
    <property type="entry name" value="ATPase domain of HSP90 chaperone/DNA topoisomerase II/histidine kinase"/>
    <property type="match status" value="1"/>
</dbReference>
<reference evidence="3 4" key="2">
    <citation type="submission" date="2018-05" db="EMBL/GenBank/DDBJ databases">
        <authorList>
            <person name="Lanie J.A."/>
            <person name="Ng W.-L."/>
            <person name="Kazmierczak K.M."/>
            <person name="Andrzejewski T.M."/>
            <person name="Davidsen T.M."/>
            <person name="Wayne K.J."/>
            <person name="Tettelin H."/>
            <person name="Glass J.I."/>
            <person name="Rusch D."/>
            <person name="Podicherti R."/>
            <person name="Tsui H.-C.T."/>
            <person name="Winkler M.E."/>
        </authorList>
    </citation>
    <scope>NUCLEOTIDE SEQUENCE [LARGE SCALE GENOMIC DNA]</scope>
    <source>
        <strain evidence="3 4">C305</strain>
    </source>
</reference>
<accession>A0A2U2X0C8</accession>
<evidence type="ECO:0000313" key="4">
    <source>
        <dbReference type="Proteomes" id="UP000245370"/>
    </source>
</evidence>
<dbReference type="InterPro" id="IPR005467">
    <property type="entry name" value="His_kinase_dom"/>
</dbReference>
<gene>
    <name evidence="3" type="ORF">DIT68_15850</name>
</gene>
<dbReference type="AlphaFoldDB" id="A0A2U2X0C8"/>
<keyword evidence="1" id="KW-1133">Transmembrane helix</keyword>
<evidence type="ECO:0000313" key="3">
    <source>
        <dbReference type="EMBL" id="PWH81232.1"/>
    </source>
</evidence>
<dbReference type="Proteomes" id="UP000245370">
    <property type="component" value="Unassembled WGS sequence"/>
</dbReference>
<keyword evidence="1" id="KW-0472">Membrane</keyword>
<keyword evidence="4" id="KW-1185">Reference proteome</keyword>
<dbReference type="PROSITE" id="PS50109">
    <property type="entry name" value="HIS_KIN"/>
    <property type="match status" value="1"/>
</dbReference>
<dbReference type="EMBL" id="QFRJ01000022">
    <property type="protein sequence ID" value="PWH81232.1"/>
    <property type="molecule type" value="Genomic_DNA"/>
</dbReference>
<feature type="transmembrane region" description="Helical" evidence="1">
    <location>
        <begin position="20"/>
        <end position="39"/>
    </location>
</feature>
<protein>
    <recommendedName>
        <fullName evidence="2">Histidine kinase domain-containing protein</fullName>
    </recommendedName>
</protein>
<dbReference type="Pfam" id="PF02518">
    <property type="entry name" value="HATPase_c"/>
    <property type="match status" value="1"/>
</dbReference>
<feature type="transmembrane region" description="Helical" evidence="1">
    <location>
        <begin position="104"/>
        <end position="122"/>
    </location>
</feature>
<keyword evidence="1" id="KW-0812">Transmembrane</keyword>
<feature type="transmembrane region" description="Helical" evidence="1">
    <location>
        <begin position="59"/>
        <end position="84"/>
    </location>
</feature>
<dbReference type="InterPro" id="IPR036890">
    <property type="entry name" value="HATPase_C_sf"/>
</dbReference>
<evidence type="ECO:0000259" key="2">
    <source>
        <dbReference type="PROSITE" id="PS50109"/>
    </source>
</evidence>
<feature type="domain" description="Histidine kinase" evidence="2">
    <location>
        <begin position="113"/>
        <end position="199"/>
    </location>
</feature>
<reference evidence="3 4" key="1">
    <citation type="submission" date="2018-05" db="EMBL/GenBank/DDBJ databases">
        <title>Brumimicrobium oceani sp. nov., isolated from coastal sediment.</title>
        <authorList>
            <person name="Kou Y."/>
        </authorList>
    </citation>
    <scope>NUCLEOTIDE SEQUENCE [LARGE SCALE GENOMIC DNA]</scope>
    <source>
        <strain evidence="3 4">C305</strain>
    </source>
</reference>
<comment type="caution">
    <text evidence="3">The sequence shown here is derived from an EMBL/GenBank/DDBJ whole genome shotgun (WGS) entry which is preliminary data.</text>
</comment>
<organism evidence="3 4">
    <name type="scientific">Brumimicrobium oceani</name>
    <dbReference type="NCBI Taxonomy" id="2100725"/>
    <lineage>
        <taxon>Bacteria</taxon>
        <taxon>Pseudomonadati</taxon>
        <taxon>Bacteroidota</taxon>
        <taxon>Flavobacteriia</taxon>
        <taxon>Flavobacteriales</taxon>
        <taxon>Crocinitomicaceae</taxon>
        <taxon>Brumimicrobium</taxon>
    </lineage>
</organism>
<sequence length="199" mass="23090">MFFMFKHFKNNTLHPFILSFYEFFGLSGRVLQAFMFFYFNIAKAYMLVILDKELMEAYLMAYAMVLMFVFFILILRLIELISYYSDPNLELHREKDLFDLKFDIIYAILCGLMVNEIVTNAIKYPFVGSKEGVISLGVSHDDHNVCLYIGDDGIGLLNEFDISEAKSLGLQLVHDLLEQLNGDLKIDSMEGTHFRIVFP</sequence>
<dbReference type="Gene3D" id="3.30.565.10">
    <property type="entry name" value="Histidine kinase-like ATPase, C-terminal domain"/>
    <property type="match status" value="1"/>
</dbReference>
<name>A0A2U2X0C8_9FLAO</name>
<dbReference type="PANTHER" id="PTHR43065">
    <property type="entry name" value="SENSOR HISTIDINE KINASE"/>
    <property type="match status" value="1"/>
</dbReference>
<dbReference type="InterPro" id="IPR003594">
    <property type="entry name" value="HATPase_dom"/>
</dbReference>